<organism evidence="3 4">
    <name type="scientific">Aspergillus ellipticus CBS 707.79</name>
    <dbReference type="NCBI Taxonomy" id="1448320"/>
    <lineage>
        <taxon>Eukaryota</taxon>
        <taxon>Fungi</taxon>
        <taxon>Dikarya</taxon>
        <taxon>Ascomycota</taxon>
        <taxon>Pezizomycotina</taxon>
        <taxon>Eurotiomycetes</taxon>
        <taxon>Eurotiomycetidae</taxon>
        <taxon>Eurotiales</taxon>
        <taxon>Aspergillaceae</taxon>
        <taxon>Aspergillus</taxon>
        <taxon>Aspergillus subgen. Circumdati</taxon>
    </lineage>
</organism>
<evidence type="ECO:0000313" key="3">
    <source>
        <dbReference type="EMBL" id="PYH88611.1"/>
    </source>
</evidence>
<keyword evidence="1" id="KW-0175">Coiled coil</keyword>
<protein>
    <recommendedName>
        <fullName evidence="5">Geranylgeranyl pyrophosphate synthetase</fullName>
    </recommendedName>
</protein>
<evidence type="ECO:0000313" key="4">
    <source>
        <dbReference type="Proteomes" id="UP000247810"/>
    </source>
</evidence>
<dbReference type="AlphaFoldDB" id="A0A319CVU9"/>
<reference evidence="3 4" key="1">
    <citation type="submission" date="2018-02" db="EMBL/GenBank/DDBJ databases">
        <title>The genomes of Aspergillus section Nigri reveals drivers in fungal speciation.</title>
        <authorList>
            <consortium name="DOE Joint Genome Institute"/>
            <person name="Vesth T.C."/>
            <person name="Nybo J."/>
            <person name="Theobald S."/>
            <person name="Brandl J."/>
            <person name="Frisvad J.C."/>
            <person name="Nielsen K.F."/>
            <person name="Lyhne E.K."/>
            <person name="Kogle M.E."/>
            <person name="Kuo A."/>
            <person name="Riley R."/>
            <person name="Clum A."/>
            <person name="Nolan M."/>
            <person name="Lipzen A."/>
            <person name="Salamov A."/>
            <person name="Henrissat B."/>
            <person name="Wiebenga A."/>
            <person name="De vries R.P."/>
            <person name="Grigoriev I.V."/>
            <person name="Mortensen U.H."/>
            <person name="Andersen M.R."/>
            <person name="Baker S.E."/>
        </authorList>
    </citation>
    <scope>NUCLEOTIDE SEQUENCE [LARGE SCALE GENOMIC DNA]</scope>
    <source>
        <strain evidence="3 4">CBS 707.79</strain>
    </source>
</reference>
<dbReference type="VEuPathDB" id="FungiDB:BO71DRAFT_338470"/>
<feature type="coiled-coil region" evidence="1">
    <location>
        <begin position="347"/>
        <end position="374"/>
    </location>
</feature>
<dbReference type="EMBL" id="KZ826078">
    <property type="protein sequence ID" value="PYH88611.1"/>
    <property type="molecule type" value="Genomic_DNA"/>
</dbReference>
<dbReference type="STRING" id="1448320.A0A319CVU9"/>
<dbReference type="PANTHER" id="PTHR35179">
    <property type="entry name" value="PROTEIN CBG02620"/>
    <property type="match status" value="1"/>
</dbReference>
<evidence type="ECO:0000256" key="2">
    <source>
        <dbReference type="SAM" id="MobiDB-lite"/>
    </source>
</evidence>
<gene>
    <name evidence="3" type="ORF">BO71DRAFT_338470</name>
</gene>
<feature type="region of interest" description="Disordered" evidence="2">
    <location>
        <begin position="91"/>
        <end position="110"/>
    </location>
</feature>
<proteinExistence type="predicted"/>
<dbReference type="Proteomes" id="UP000247810">
    <property type="component" value="Unassembled WGS sequence"/>
</dbReference>
<dbReference type="PANTHER" id="PTHR35179:SF2">
    <property type="entry name" value="START DOMAIN-CONTAINING PROTEIN"/>
    <property type="match status" value="1"/>
</dbReference>
<evidence type="ECO:0008006" key="5">
    <source>
        <dbReference type="Google" id="ProtNLM"/>
    </source>
</evidence>
<sequence>MWRASSARSRGSSRGPRGLASFRDTQRQPEPVQQSPPPPYGQRLLEIKREELPKAPERPRITACDYVASYTWLGRSTPSIVIPGMRLVDRQGEPPRWSPPNPSRQLPPDRGEYLRDPNAARYPAYPWDPSCQAIWKQQPDFDPDGVDIITCASVLGNLSRFVRGVDRDFRFVMETVGESVFFIRRENSPTDLIPDVRGYGHTFLEEYTSWNRGLPGSESHQRVIRYDFGGLHFLVRFESDGYIPKDDEQPLNEGQKVEPGLETMINTLNLAPPATQGVLHVEEGGRPIAQGEVVDIKTRSMFDFKTRTIKKEIDLTELTPRLWVSQIPTLVVAYHNQGAFADSDIRIRSMRSEIRKWERDHADALRQLVELLQELVGYAQTSATRLEVCHAGSGPLEVRRVGGDCPEALSPEWKAKWIAKGRRPGASGDPNPAGRSAP</sequence>
<accession>A0A319CVU9</accession>
<keyword evidence="4" id="KW-1185">Reference proteome</keyword>
<feature type="compositionally biased region" description="Low complexity" evidence="2">
    <location>
        <begin position="1"/>
        <end position="21"/>
    </location>
</feature>
<name>A0A319CVU9_9EURO</name>
<evidence type="ECO:0000256" key="1">
    <source>
        <dbReference type="SAM" id="Coils"/>
    </source>
</evidence>
<feature type="region of interest" description="Disordered" evidence="2">
    <location>
        <begin position="1"/>
        <end position="53"/>
    </location>
</feature>
<dbReference type="OrthoDB" id="5393654at2759"/>